<organism evidence="1 2">
    <name type="scientific">Favolaschia claudopus</name>
    <dbReference type="NCBI Taxonomy" id="2862362"/>
    <lineage>
        <taxon>Eukaryota</taxon>
        <taxon>Fungi</taxon>
        <taxon>Dikarya</taxon>
        <taxon>Basidiomycota</taxon>
        <taxon>Agaricomycotina</taxon>
        <taxon>Agaricomycetes</taxon>
        <taxon>Agaricomycetidae</taxon>
        <taxon>Agaricales</taxon>
        <taxon>Marasmiineae</taxon>
        <taxon>Mycenaceae</taxon>
        <taxon>Favolaschia</taxon>
    </lineage>
</organism>
<comment type="caution">
    <text evidence="1">The sequence shown here is derived from an EMBL/GenBank/DDBJ whole genome shotgun (WGS) entry which is preliminary data.</text>
</comment>
<keyword evidence="2" id="KW-1185">Reference proteome</keyword>
<dbReference type="AlphaFoldDB" id="A0AAW0BNN2"/>
<dbReference type="EMBL" id="JAWWNJ010000028">
    <property type="protein sequence ID" value="KAK7028374.1"/>
    <property type="molecule type" value="Genomic_DNA"/>
</dbReference>
<gene>
    <name evidence="1" type="ORF">R3P38DRAFT_2935720</name>
</gene>
<protein>
    <submittedName>
        <fullName evidence="1">Uncharacterized protein</fullName>
    </submittedName>
</protein>
<evidence type="ECO:0000313" key="1">
    <source>
        <dbReference type="EMBL" id="KAK7028374.1"/>
    </source>
</evidence>
<proteinExistence type="predicted"/>
<dbReference type="Proteomes" id="UP001362999">
    <property type="component" value="Unassembled WGS sequence"/>
</dbReference>
<name>A0AAW0BNN2_9AGAR</name>
<sequence>MYVFRVRVYFKQRQRVRIALFLVFPTFLPSRVDARVGNVCLNMNFTVTGCIFNAAVPQGSSATPDDNTLTFPNPALTPSRDTIIMTRLNGPTVAYSTIHNYLRLVELSVAFLDGFLSI</sequence>
<evidence type="ECO:0000313" key="2">
    <source>
        <dbReference type="Proteomes" id="UP001362999"/>
    </source>
</evidence>
<accession>A0AAW0BNN2</accession>
<reference evidence="1 2" key="1">
    <citation type="journal article" date="2024" name="J Genomics">
        <title>Draft genome sequencing and assembly of Favolaschia claudopus CIRM-BRFM 2984 isolated from oak limbs.</title>
        <authorList>
            <person name="Navarro D."/>
            <person name="Drula E."/>
            <person name="Chaduli D."/>
            <person name="Cazenave R."/>
            <person name="Ahrendt S."/>
            <person name="Wang J."/>
            <person name="Lipzen A."/>
            <person name="Daum C."/>
            <person name="Barry K."/>
            <person name="Grigoriev I.V."/>
            <person name="Favel A."/>
            <person name="Rosso M.N."/>
            <person name="Martin F."/>
        </authorList>
    </citation>
    <scope>NUCLEOTIDE SEQUENCE [LARGE SCALE GENOMIC DNA]</scope>
    <source>
        <strain evidence="1 2">CIRM-BRFM 2984</strain>
    </source>
</reference>